<keyword evidence="1" id="KW-1133">Transmembrane helix</keyword>
<proteinExistence type="predicted"/>
<sequence>MDGSEVMRRAKWPVIFLLIAAGVVFYYFMFIKIEPGPLLEEALDKAYQAKSYRYTLKSDLNIGGNKKTWIRVTGTLLNATTSRGKPSALRWKFTRLG</sequence>
<reference evidence="3" key="1">
    <citation type="submission" date="2015-01" db="EMBL/GenBank/DDBJ databases">
        <authorList>
            <person name="Manzoor Shahid"/>
            <person name="Zubair Saima"/>
        </authorList>
    </citation>
    <scope>NUCLEOTIDE SEQUENCE [LARGE SCALE GENOMIC DNA]</scope>
    <source>
        <strain evidence="3">Sp3</strain>
    </source>
</reference>
<evidence type="ECO:0000313" key="3">
    <source>
        <dbReference type="Proteomes" id="UP000046155"/>
    </source>
</evidence>
<protein>
    <submittedName>
        <fullName evidence="2">Uncharacterized protein</fullName>
    </submittedName>
</protein>
<dbReference type="EMBL" id="CDRZ01000033">
    <property type="protein sequence ID" value="CEO87818.1"/>
    <property type="molecule type" value="Genomic_DNA"/>
</dbReference>
<evidence type="ECO:0000256" key="1">
    <source>
        <dbReference type="SAM" id="Phobius"/>
    </source>
</evidence>
<accession>A0A0B7MHX3</accession>
<gene>
    <name evidence="2" type="ORF">SSCH_1280008</name>
</gene>
<name>A0A0B7MHX3_9FIRM</name>
<dbReference type="AlphaFoldDB" id="A0A0B7MHX3"/>
<keyword evidence="3" id="KW-1185">Reference proteome</keyword>
<keyword evidence="1" id="KW-0472">Membrane</keyword>
<organism evidence="2 3">
    <name type="scientific">Syntrophaceticus schinkii</name>
    <dbReference type="NCBI Taxonomy" id="499207"/>
    <lineage>
        <taxon>Bacteria</taxon>
        <taxon>Bacillati</taxon>
        <taxon>Bacillota</taxon>
        <taxon>Clostridia</taxon>
        <taxon>Thermoanaerobacterales</taxon>
        <taxon>Thermoanaerobacterales Family III. Incertae Sedis</taxon>
        <taxon>Syntrophaceticus</taxon>
    </lineage>
</organism>
<keyword evidence="1" id="KW-0812">Transmembrane</keyword>
<feature type="transmembrane region" description="Helical" evidence="1">
    <location>
        <begin position="12"/>
        <end position="30"/>
    </location>
</feature>
<dbReference type="Proteomes" id="UP000046155">
    <property type="component" value="Unassembled WGS sequence"/>
</dbReference>
<evidence type="ECO:0000313" key="2">
    <source>
        <dbReference type="EMBL" id="CEO87818.1"/>
    </source>
</evidence>